<gene>
    <name evidence="1" type="ORF">GCM10009760_15690</name>
</gene>
<keyword evidence="2" id="KW-1185">Reference proteome</keyword>
<accession>A0ABN2Z3R4</accession>
<protein>
    <submittedName>
        <fullName evidence="1">Uncharacterized protein</fullName>
    </submittedName>
</protein>
<evidence type="ECO:0000313" key="2">
    <source>
        <dbReference type="Proteomes" id="UP001422759"/>
    </source>
</evidence>
<dbReference type="RefSeq" id="WP_344462200.1">
    <property type="nucleotide sequence ID" value="NZ_BAAANT010000006.1"/>
</dbReference>
<organism evidence="1 2">
    <name type="scientific">Kitasatospora kazusensis</name>
    <dbReference type="NCBI Taxonomy" id="407974"/>
    <lineage>
        <taxon>Bacteria</taxon>
        <taxon>Bacillati</taxon>
        <taxon>Actinomycetota</taxon>
        <taxon>Actinomycetes</taxon>
        <taxon>Kitasatosporales</taxon>
        <taxon>Streptomycetaceae</taxon>
        <taxon>Kitasatospora</taxon>
    </lineage>
</organism>
<proteinExistence type="predicted"/>
<reference evidence="1 2" key="1">
    <citation type="journal article" date="2019" name="Int. J. Syst. Evol. Microbiol.">
        <title>The Global Catalogue of Microorganisms (GCM) 10K type strain sequencing project: providing services to taxonomists for standard genome sequencing and annotation.</title>
        <authorList>
            <consortium name="The Broad Institute Genomics Platform"/>
            <consortium name="The Broad Institute Genome Sequencing Center for Infectious Disease"/>
            <person name="Wu L."/>
            <person name="Ma J."/>
        </authorList>
    </citation>
    <scope>NUCLEOTIDE SEQUENCE [LARGE SCALE GENOMIC DNA]</scope>
    <source>
        <strain evidence="1 2">JCM 14560</strain>
    </source>
</reference>
<comment type="caution">
    <text evidence="1">The sequence shown here is derived from an EMBL/GenBank/DDBJ whole genome shotgun (WGS) entry which is preliminary data.</text>
</comment>
<name>A0ABN2Z3R4_9ACTN</name>
<evidence type="ECO:0000313" key="1">
    <source>
        <dbReference type="EMBL" id="GAA2136297.1"/>
    </source>
</evidence>
<dbReference type="EMBL" id="BAAANT010000006">
    <property type="protein sequence ID" value="GAA2136297.1"/>
    <property type="molecule type" value="Genomic_DNA"/>
</dbReference>
<dbReference type="Proteomes" id="UP001422759">
    <property type="component" value="Unassembled WGS sequence"/>
</dbReference>
<sequence length="117" mass="12120">MSLPQKPTEIAAAAAEAVRTLSQAVPDGLDYPTEVHSTVGNLMTLAEELPRSFEPLLAFLTQLNAVGALRSDRNDLDGELAAAAAALTDATTAAEDLHRALERAHAALGAVGYVTPA</sequence>